<feature type="region of interest" description="Disordered" evidence="1">
    <location>
        <begin position="1"/>
        <end position="20"/>
    </location>
</feature>
<reference evidence="3" key="1">
    <citation type="journal article" date="2018" name="Nat. Microbiol.">
        <title>Leveraging single-cell genomics to expand the fungal tree of life.</title>
        <authorList>
            <person name="Ahrendt S.R."/>
            <person name="Quandt C.A."/>
            <person name="Ciobanu D."/>
            <person name="Clum A."/>
            <person name="Salamov A."/>
            <person name="Andreopoulos B."/>
            <person name="Cheng J.F."/>
            <person name="Woyke T."/>
            <person name="Pelin A."/>
            <person name="Henrissat B."/>
            <person name="Reynolds N.K."/>
            <person name="Benny G.L."/>
            <person name="Smith M.E."/>
            <person name="James T.Y."/>
            <person name="Grigoriev I.V."/>
        </authorList>
    </citation>
    <scope>NUCLEOTIDE SEQUENCE [LARGE SCALE GENOMIC DNA]</scope>
</reference>
<dbReference type="AlphaFoldDB" id="A0A4P9WHR9"/>
<evidence type="ECO:0000256" key="1">
    <source>
        <dbReference type="SAM" id="MobiDB-lite"/>
    </source>
</evidence>
<keyword evidence="3" id="KW-1185">Reference proteome</keyword>
<dbReference type="EMBL" id="KZ995443">
    <property type="protein sequence ID" value="RKO90660.1"/>
    <property type="molecule type" value="Genomic_DNA"/>
</dbReference>
<sequence>MEAATTMHTPPLQAPAVMRTPLSMPETKKTTLSISAFFHEAFNKLNDEWHQCTILEKPILRQTRSIQNSYWNLNPNAFHHKAESLNTITTDDIKKEFEVGQNYMLDLYCEPTDTTHHLPLSSTTGNTITTDDVKKAFEVGQNYMLDLYCEPTNTTHHLPVREYPYPSPSHPPPGTQSPHFIDCPQEQLELHMPPPSARSPWRVSICLHGNHNQPLDNPPHPSAQDGTRRDQLLSILSSTKACRTTFLCRIHARRPGSCHKMDNLMLASLHSQLRYNLKNGCPFDNAGIFSIVLALFIKYHNSKSGNFHGRMGIQHRKPIEIHERPQTSHSLPNISTRTPIRGTHEAIPTTAVPSTTLVTIAEPMDMDNDTRFGKWKICLSLEEAYKFAIYLNAYACKRGSRDHIAMNLLATNGETILRVKDPKVPEVKEACGCILRMFNLTNRSIQLAAPHTWNLLITGKEFISSQEFSSLKFQNMLAVRVPLEYLYTYNTISEVKNELSSTTQTSPPPAKDYKYWPEILRKSNMTLLENVTCFEKIPNRNNTKEEAAALQMLPFTPSPLHINLRGGLATYANTWDEGCERDSNHQHPPQRPVQFKHLLLLTTFHHRLPVHHLTTDAIKAFIVLDKATKERTELLHQLKPNTNHNFNEATTNFLNTLPDQTKISVTLNWPSPVKKINTIAEGLSNIQNPLDQNQPEILLLICHHILTAFCNDRKNIQPLTLWIPGRAAKYSNALRDVQYVVIGKPAPSELIGNIDNAFRFSHQVEKLFSNTSMILIGNFKQLLIVIKSQNLAVKPPMYPGRKARSNAMPSSTSDLSLKDRAQNHPPPATETSSTSSKASATTP</sequence>
<feature type="compositionally biased region" description="Low complexity" evidence="1">
    <location>
        <begin position="829"/>
        <end position="843"/>
    </location>
</feature>
<accession>A0A4P9WHR9</accession>
<feature type="region of interest" description="Disordered" evidence="1">
    <location>
        <begin position="796"/>
        <end position="843"/>
    </location>
</feature>
<organism evidence="2 3">
    <name type="scientific">Blyttiomyces helicus</name>
    <dbReference type="NCBI Taxonomy" id="388810"/>
    <lineage>
        <taxon>Eukaryota</taxon>
        <taxon>Fungi</taxon>
        <taxon>Fungi incertae sedis</taxon>
        <taxon>Chytridiomycota</taxon>
        <taxon>Chytridiomycota incertae sedis</taxon>
        <taxon>Chytridiomycetes</taxon>
        <taxon>Chytridiomycetes incertae sedis</taxon>
        <taxon>Blyttiomyces</taxon>
    </lineage>
</organism>
<proteinExistence type="predicted"/>
<name>A0A4P9WHR9_9FUNG</name>
<evidence type="ECO:0000313" key="3">
    <source>
        <dbReference type="Proteomes" id="UP000269721"/>
    </source>
</evidence>
<gene>
    <name evidence="2" type="ORF">BDK51DRAFT_27759</name>
</gene>
<evidence type="ECO:0000313" key="2">
    <source>
        <dbReference type="EMBL" id="RKO90660.1"/>
    </source>
</evidence>
<dbReference type="Proteomes" id="UP000269721">
    <property type="component" value="Unassembled WGS sequence"/>
</dbReference>
<protein>
    <submittedName>
        <fullName evidence="2">Uncharacterized protein</fullName>
    </submittedName>
</protein>